<evidence type="ECO:0000256" key="5">
    <source>
        <dbReference type="ARBA" id="ARBA00022967"/>
    </source>
</evidence>
<dbReference type="Proteomes" id="UP000019494">
    <property type="component" value="Unassembled WGS sequence"/>
</dbReference>
<proteinExistence type="inferred from homology"/>
<evidence type="ECO:0000256" key="8">
    <source>
        <dbReference type="RuleBase" id="RU362081"/>
    </source>
</evidence>
<feature type="region of interest" description="Disordered" evidence="9">
    <location>
        <begin position="621"/>
        <end position="642"/>
    </location>
</feature>
<keyword evidence="12" id="KW-1185">Reference proteome</keyword>
<dbReference type="OrthoDB" id="7059309at2"/>
<dbReference type="InterPro" id="IPR051014">
    <property type="entry name" value="Cation_Transport_ATPase_IB"/>
</dbReference>
<dbReference type="InterPro" id="IPR036412">
    <property type="entry name" value="HAD-like_sf"/>
</dbReference>
<reference evidence="12" key="1">
    <citation type="submission" date="2013-08" db="EMBL/GenBank/DDBJ databases">
        <title>Intrasporangium oryzae NRRL B-24470.</title>
        <authorList>
            <person name="Liu H."/>
            <person name="Wang G."/>
        </authorList>
    </citation>
    <scope>NUCLEOTIDE SEQUENCE [LARGE SCALE GENOMIC DNA]</scope>
    <source>
        <strain evidence="12">Q5-1</strain>
    </source>
</reference>
<dbReference type="PATRIC" id="fig|584657.3.peg.1531"/>
<comment type="caution">
    <text evidence="11">The sequence shown here is derived from an EMBL/GenBank/DDBJ whole genome shotgun (WGS) entry which is preliminary data.</text>
</comment>
<dbReference type="NCBIfam" id="TIGR01494">
    <property type="entry name" value="ATPase_P-type"/>
    <property type="match status" value="1"/>
</dbReference>
<dbReference type="Gene3D" id="3.40.50.1000">
    <property type="entry name" value="HAD superfamily/HAD-like"/>
    <property type="match status" value="1"/>
</dbReference>
<dbReference type="InterPro" id="IPR018303">
    <property type="entry name" value="ATPase_P-typ_P_site"/>
</dbReference>
<keyword evidence="8" id="KW-1003">Cell membrane</keyword>
<protein>
    <submittedName>
        <fullName evidence="11">HAD family hydrolase</fullName>
    </submittedName>
</protein>
<dbReference type="GO" id="GO:0005886">
    <property type="term" value="C:plasma membrane"/>
    <property type="evidence" value="ECO:0007669"/>
    <property type="project" value="UniProtKB-SubCell"/>
</dbReference>
<keyword evidence="11" id="KW-0378">Hydrolase</keyword>
<dbReference type="Gene3D" id="3.40.1110.10">
    <property type="entry name" value="Calcium-transporting ATPase, cytoplasmic domain N"/>
    <property type="match status" value="1"/>
</dbReference>
<keyword evidence="4 8" id="KW-0479">Metal-binding</keyword>
<dbReference type="GO" id="GO:0016887">
    <property type="term" value="F:ATP hydrolysis activity"/>
    <property type="evidence" value="ECO:0007669"/>
    <property type="project" value="InterPro"/>
</dbReference>
<dbReference type="SUPFAM" id="SSF56784">
    <property type="entry name" value="HAD-like"/>
    <property type="match status" value="1"/>
</dbReference>
<dbReference type="InterPro" id="IPR023299">
    <property type="entry name" value="ATPase_P-typ_cyto_dom_N"/>
</dbReference>
<evidence type="ECO:0000256" key="6">
    <source>
        <dbReference type="ARBA" id="ARBA00022989"/>
    </source>
</evidence>
<evidence type="ECO:0000313" key="11">
    <source>
        <dbReference type="EMBL" id="EWT06527.1"/>
    </source>
</evidence>
<gene>
    <name evidence="11" type="ORF">N864_20585</name>
</gene>
<dbReference type="AlphaFoldDB" id="W9GN90"/>
<evidence type="ECO:0000256" key="1">
    <source>
        <dbReference type="ARBA" id="ARBA00004651"/>
    </source>
</evidence>
<dbReference type="InterPro" id="IPR044492">
    <property type="entry name" value="P_typ_ATPase_HD_dom"/>
</dbReference>
<dbReference type="GO" id="GO:0046872">
    <property type="term" value="F:metal ion binding"/>
    <property type="evidence" value="ECO:0007669"/>
    <property type="project" value="UniProtKB-KW"/>
</dbReference>
<evidence type="ECO:0000313" key="12">
    <source>
        <dbReference type="Proteomes" id="UP000019494"/>
    </source>
</evidence>
<dbReference type="PROSITE" id="PS01229">
    <property type="entry name" value="COF_2"/>
    <property type="match status" value="1"/>
</dbReference>
<dbReference type="PRINTS" id="PR00119">
    <property type="entry name" value="CATATPASE"/>
</dbReference>
<dbReference type="PRINTS" id="PR00120">
    <property type="entry name" value="HATPASE"/>
</dbReference>
<keyword evidence="8" id="KW-0067">ATP-binding</keyword>
<dbReference type="SFLD" id="SFLDG00002">
    <property type="entry name" value="C1.7:_P-type_atpase_like"/>
    <property type="match status" value="1"/>
</dbReference>
<dbReference type="PROSITE" id="PS00154">
    <property type="entry name" value="ATPASE_E1_E2"/>
    <property type="match status" value="1"/>
</dbReference>
<sequence length="642" mass="67436">MTQRVRSRIAFTTGGLLLVALALSQLTPPVGTAWRDAALLASSLLAGYPIALRAVQALRAKAFSIDLLVTIAVVGALVIGEYVESAVVSFLFLFGAWLEARSLDRTRASLRELVDLAPTRATVLRDGRRVTVDADEVLEGETVLITNGERIAVDGAVLTGTAAVTEASITGEPVPVTKRVGDRVFAGTFAESGYLEVVADRVGDETTFARIIELVEEAQESRTRRQRFLERFAQVYTPAIVVLAVVVLAWTRDLEFALTFLVIACPGALVISVPVAAVAGLGNIARHGVLVKGGESLEDLAAADRLVLDKTGTLTVGRPVVTAVQALGGLAEDALLTLLAALESTSEHHVARAIVAHAEQRGMPLSSDLTDVEVVTGLGIAGRVDGRPVLAGRRTLLTERGIAVDDRAVLSATAHEQRGATVVHVAVDGHLAGLVAVADEVRVEAADALAKVRDSGIRQVVMLTGDNAHTARLVGERLGLDEVRAGLLPQDKAAFVEELRAQGRRVAMIGDGVNDAPALATADVGIAMGGAGTDVSMETADVVLLTDRLDQFAHARRVARATVRVMKQNTALALLTVGLLVAGVLLQVVQLAGGMLVHEISVLLVILNALRLVRLRGPRRAGEAGGTTAAGREPTRQKEPAL</sequence>
<dbReference type="InterPro" id="IPR059000">
    <property type="entry name" value="ATPase_P-type_domA"/>
</dbReference>
<dbReference type="InterPro" id="IPR001757">
    <property type="entry name" value="P_typ_ATPase"/>
</dbReference>
<dbReference type="InterPro" id="IPR027256">
    <property type="entry name" value="P-typ_ATPase_IB"/>
</dbReference>
<dbReference type="Pfam" id="PF00702">
    <property type="entry name" value="Hydrolase"/>
    <property type="match status" value="1"/>
</dbReference>
<dbReference type="SFLD" id="SFLDS00003">
    <property type="entry name" value="Haloacid_Dehalogenase"/>
    <property type="match status" value="1"/>
</dbReference>
<dbReference type="PANTHER" id="PTHR48085">
    <property type="entry name" value="CADMIUM/ZINC-TRANSPORTING ATPASE HMA2-RELATED"/>
    <property type="match status" value="1"/>
</dbReference>
<feature type="transmembrane region" description="Helical" evidence="8">
    <location>
        <begin position="232"/>
        <end position="250"/>
    </location>
</feature>
<evidence type="ECO:0000256" key="3">
    <source>
        <dbReference type="ARBA" id="ARBA00022692"/>
    </source>
</evidence>
<evidence type="ECO:0000256" key="9">
    <source>
        <dbReference type="SAM" id="MobiDB-lite"/>
    </source>
</evidence>
<dbReference type="InterPro" id="IPR023214">
    <property type="entry name" value="HAD_sf"/>
</dbReference>
<dbReference type="InterPro" id="IPR023298">
    <property type="entry name" value="ATPase_P-typ_TM_dom_sf"/>
</dbReference>
<keyword evidence="7 8" id="KW-0472">Membrane</keyword>
<dbReference type="EMBL" id="AWQS01000043">
    <property type="protein sequence ID" value="EWT06527.1"/>
    <property type="molecule type" value="Genomic_DNA"/>
</dbReference>
<feature type="transmembrane region" description="Helical" evidence="8">
    <location>
        <begin position="595"/>
        <end position="613"/>
    </location>
</feature>
<dbReference type="FunFam" id="2.70.150.10:FF:000002">
    <property type="entry name" value="Copper-transporting ATPase 1, putative"/>
    <property type="match status" value="1"/>
</dbReference>
<keyword evidence="3 8" id="KW-0812">Transmembrane</keyword>
<keyword evidence="8" id="KW-0547">Nucleotide-binding</keyword>
<evidence type="ECO:0000256" key="4">
    <source>
        <dbReference type="ARBA" id="ARBA00022723"/>
    </source>
</evidence>
<evidence type="ECO:0000256" key="7">
    <source>
        <dbReference type="ARBA" id="ARBA00023136"/>
    </source>
</evidence>
<evidence type="ECO:0000256" key="2">
    <source>
        <dbReference type="ARBA" id="ARBA00006024"/>
    </source>
</evidence>
<organism evidence="11 12">
    <name type="scientific">Intrasporangium chromatireducens Q5-1</name>
    <dbReference type="NCBI Taxonomy" id="584657"/>
    <lineage>
        <taxon>Bacteria</taxon>
        <taxon>Bacillati</taxon>
        <taxon>Actinomycetota</taxon>
        <taxon>Actinomycetes</taxon>
        <taxon>Micrococcales</taxon>
        <taxon>Intrasporangiaceae</taxon>
        <taxon>Intrasporangium</taxon>
    </lineage>
</organism>
<evidence type="ECO:0000259" key="10">
    <source>
        <dbReference type="Pfam" id="PF00122"/>
    </source>
</evidence>
<dbReference type="NCBIfam" id="TIGR01525">
    <property type="entry name" value="ATPase-IB_hvy"/>
    <property type="match status" value="1"/>
</dbReference>
<dbReference type="SUPFAM" id="SSF81665">
    <property type="entry name" value="Calcium ATPase, transmembrane domain M"/>
    <property type="match status" value="1"/>
</dbReference>
<accession>W9GN90</accession>
<keyword evidence="5" id="KW-1278">Translocase</keyword>
<dbReference type="InterPro" id="IPR008250">
    <property type="entry name" value="ATPase_P-typ_transduc_dom_A_sf"/>
</dbReference>
<comment type="subcellular location">
    <subcellularLocation>
        <location evidence="1">Cell membrane</location>
        <topology evidence="1">Multi-pass membrane protein</topology>
    </subcellularLocation>
</comment>
<dbReference type="CDD" id="cd02079">
    <property type="entry name" value="P-type_ATPase_HM"/>
    <property type="match status" value="1"/>
</dbReference>
<dbReference type="SFLD" id="SFLDF00027">
    <property type="entry name" value="p-type_atpase"/>
    <property type="match status" value="1"/>
</dbReference>
<dbReference type="GO" id="GO:0005524">
    <property type="term" value="F:ATP binding"/>
    <property type="evidence" value="ECO:0007669"/>
    <property type="project" value="UniProtKB-UniRule"/>
</dbReference>
<dbReference type="NCBIfam" id="TIGR01511">
    <property type="entry name" value="ATPase-IB1_Cu"/>
    <property type="match status" value="1"/>
</dbReference>
<comment type="similarity">
    <text evidence="2 8">Belongs to the cation transport ATPase (P-type) (TC 3.A.3) family. Type IB subfamily.</text>
</comment>
<dbReference type="PANTHER" id="PTHR48085:SF5">
    <property type="entry name" value="CADMIUM_ZINC-TRANSPORTING ATPASE HMA4-RELATED"/>
    <property type="match status" value="1"/>
</dbReference>
<feature type="transmembrane region" description="Helical" evidence="8">
    <location>
        <begin position="570"/>
        <end position="589"/>
    </location>
</feature>
<dbReference type="SUPFAM" id="SSF81653">
    <property type="entry name" value="Calcium ATPase, transduction domain A"/>
    <property type="match status" value="1"/>
</dbReference>
<feature type="compositionally biased region" description="Basic and acidic residues" evidence="9">
    <location>
        <begin position="633"/>
        <end position="642"/>
    </location>
</feature>
<keyword evidence="6 8" id="KW-1133">Transmembrane helix</keyword>
<feature type="domain" description="P-type ATPase A" evidence="10">
    <location>
        <begin position="116"/>
        <end position="216"/>
    </location>
</feature>
<dbReference type="GO" id="GO:0019829">
    <property type="term" value="F:ATPase-coupled monoatomic cation transmembrane transporter activity"/>
    <property type="evidence" value="ECO:0007669"/>
    <property type="project" value="InterPro"/>
</dbReference>
<dbReference type="Pfam" id="PF00122">
    <property type="entry name" value="E1-E2_ATPase"/>
    <property type="match status" value="1"/>
</dbReference>
<name>W9GN90_9MICO</name>
<feature type="transmembrane region" description="Helical" evidence="8">
    <location>
        <begin position="62"/>
        <end position="80"/>
    </location>
</feature>
<dbReference type="Gene3D" id="2.70.150.10">
    <property type="entry name" value="Calcium-transporting ATPase, cytoplasmic transduction domain A"/>
    <property type="match status" value="1"/>
</dbReference>
<feature type="transmembrane region" description="Helical" evidence="8">
    <location>
        <begin position="256"/>
        <end position="282"/>
    </location>
</feature>